<gene>
    <name evidence="8" type="ORF">BD310DRAFT_998460</name>
</gene>
<dbReference type="InterPro" id="IPR036259">
    <property type="entry name" value="MFS_trans_sf"/>
</dbReference>
<reference evidence="8 9" key="1">
    <citation type="submission" date="2019-01" db="EMBL/GenBank/DDBJ databases">
        <title>Draft genome sequences of three monokaryotic isolates of the white-rot basidiomycete fungus Dichomitus squalens.</title>
        <authorList>
            <consortium name="DOE Joint Genome Institute"/>
            <person name="Lopez S.C."/>
            <person name="Andreopoulos B."/>
            <person name="Pangilinan J."/>
            <person name="Lipzen A."/>
            <person name="Riley R."/>
            <person name="Ahrendt S."/>
            <person name="Ng V."/>
            <person name="Barry K."/>
            <person name="Daum C."/>
            <person name="Grigoriev I.V."/>
            <person name="Hilden K.S."/>
            <person name="Makela M.R."/>
            <person name="de Vries R.P."/>
        </authorList>
    </citation>
    <scope>NUCLEOTIDE SEQUENCE [LARGE SCALE GENOMIC DNA]</scope>
    <source>
        <strain evidence="8 9">CBS 464.89</strain>
    </source>
</reference>
<keyword evidence="9" id="KW-1185">Reference proteome</keyword>
<name>A0A4V2K8S8_9APHY</name>
<evidence type="ECO:0000259" key="7">
    <source>
        <dbReference type="PROSITE" id="PS50850"/>
    </source>
</evidence>
<dbReference type="Pfam" id="PF07690">
    <property type="entry name" value="MFS_1"/>
    <property type="match status" value="1"/>
</dbReference>
<evidence type="ECO:0000256" key="1">
    <source>
        <dbReference type="ARBA" id="ARBA00004141"/>
    </source>
</evidence>
<protein>
    <submittedName>
        <fullName evidence="8">MFS general substrate transporter</fullName>
    </submittedName>
</protein>
<feature type="transmembrane region" description="Helical" evidence="6">
    <location>
        <begin position="227"/>
        <end position="248"/>
    </location>
</feature>
<feature type="transmembrane region" description="Helical" evidence="6">
    <location>
        <begin position="468"/>
        <end position="490"/>
    </location>
</feature>
<dbReference type="GO" id="GO:0005886">
    <property type="term" value="C:plasma membrane"/>
    <property type="evidence" value="ECO:0007669"/>
    <property type="project" value="TreeGrafter"/>
</dbReference>
<feature type="transmembrane region" description="Helical" evidence="6">
    <location>
        <begin position="406"/>
        <end position="427"/>
    </location>
</feature>
<feature type="domain" description="Major facilitator superfamily (MFS) profile" evidence="7">
    <location>
        <begin position="70"/>
        <end position="492"/>
    </location>
</feature>
<dbReference type="PANTHER" id="PTHR23502">
    <property type="entry name" value="MAJOR FACILITATOR SUPERFAMILY"/>
    <property type="match status" value="1"/>
</dbReference>
<comment type="subcellular location">
    <subcellularLocation>
        <location evidence="1">Membrane</location>
        <topology evidence="1">Multi-pass membrane protein</topology>
    </subcellularLocation>
</comment>
<keyword evidence="5 6" id="KW-0472">Membrane</keyword>
<dbReference type="AlphaFoldDB" id="A0A4V2K8S8"/>
<feature type="transmembrane region" description="Helical" evidence="6">
    <location>
        <begin position="68"/>
        <end position="86"/>
    </location>
</feature>
<dbReference type="PROSITE" id="PS50850">
    <property type="entry name" value="MFS"/>
    <property type="match status" value="1"/>
</dbReference>
<dbReference type="Gene3D" id="1.20.1250.20">
    <property type="entry name" value="MFS general substrate transporter like domains"/>
    <property type="match status" value="1"/>
</dbReference>
<accession>A0A4V2K8S8</accession>
<evidence type="ECO:0000256" key="5">
    <source>
        <dbReference type="ARBA" id="ARBA00023136"/>
    </source>
</evidence>
<evidence type="ECO:0000256" key="2">
    <source>
        <dbReference type="ARBA" id="ARBA00022448"/>
    </source>
</evidence>
<proteinExistence type="predicted"/>
<dbReference type="InterPro" id="IPR020846">
    <property type="entry name" value="MFS_dom"/>
</dbReference>
<dbReference type="PANTHER" id="PTHR23502:SF132">
    <property type="entry name" value="POLYAMINE TRANSPORTER 2-RELATED"/>
    <property type="match status" value="1"/>
</dbReference>
<sequence>MEYLGDDGKLTFRKTEESVLDADTEPNPTGSILYHSEGSGANNSAESNVFLVGFDKCDDIDPRKWSKWYLHYVTCVAVTLTSYAMISSTIPTAFAQEMATELKLNSWSVDLAISHYEICFCVGPLMWGPLSDKFGRRRVLLLCVNGLALLHMGCALSQNAAVATFVRILAGLFASGLLPVSGAIVADIWDLQAEEQRLAAFVFPFATPQGGPSLGAMMAMSGIGWRGIFWVSAIFGGVFAALIAATLPETHRPTILVRHASMLRLDTRDDRYRAPLELAPESKVRILAMLTHEPVLILLSLYFASMVACLNIFFEALVIATATFTPITARALTSPTVLMGALIGTILYELVLRPRFYLRRIRRYSRERVPPEQRLAMSIGATPFVAMGVFWFGWTLFPGISICAPLFAVLFVGISSYWLVFVIFAYTIDVYANITATALGCCIAASSIFPAVLPVISSHIFRVLGLHWASTLSGCLMIATIPFPLVLMRYGSTLRAKSRYARQ</sequence>
<feature type="transmembrane region" description="Helical" evidence="6">
    <location>
        <begin position="295"/>
        <end position="320"/>
    </location>
</feature>
<organism evidence="8 9">
    <name type="scientific">Dichomitus squalens</name>
    <dbReference type="NCBI Taxonomy" id="114155"/>
    <lineage>
        <taxon>Eukaryota</taxon>
        <taxon>Fungi</taxon>
        <taxon>Dikarya</taxon>
        <taxon>Basidiomycota</taxon>
        <taxon>Agaricomycotina</taxon>
        <taxon>Agaricomycetes</taxon>
        <taxon>Polyporales</taxon>
        <taxon>Polyporaceae</taxon>
        <taxon>Dichomitus</taxon>
    </lineage>
</organism>
<feature type="transmembrane region" description="Helical" evidence="6">
    <location>
        <begin position="434"/>
        <end position="456"/>
    </location>
</feature>
<dbReference type="SUPFAM" id="SSF103473">
    <property type="entry name" value="MFS general substrate transporter"/>
    <property type="match status" value="1"/>
</dbReference>
<feature type="transmembrane region" description="Helical" evidence="6">
    <location>
        <begin position="139"/>
        <end position="158"/>
    </location>
</feature>
<evidence type="ECO:0000256" key="4">
    <source>
        <dbReference type="ARBA" id="ARBA00022989"/>
    </source>
</evidence>
<evidence type="ECO:0000313" key="9">
    <source>
        <dbReference type="Proteomes" id="UP000292082"/>
    </source>
</evidence>
<keyword evidence="2" id="KW-0813">Transport</keyword>
<feature type="transmembrane region" description="Helical" evidence="6">
    <location>
        <begin position="164"/>
        <end position="186"/>
    </location>
</feature>
<dbReference type="GO" id="GO:0022857">
    <property type="term" value="F:transmembrane transporter activity"/>
    <property type="evidence" value="ECO:0007669"/>
    <property type="project" value="InterPro"/>
</dbReference>
<dbReference type="Proteomes" id="UP000292082">
    <property type="component" value="Unassembled WGS sequence"/>
</dbReference>
<keyword evidence="4 6" id="KW-1133">Transmembrane helix</keyword>
<keyword evidence="3 6" id="KW-0812">Transmembrane</keyword>
<feature type="transmembrane region" description="Helical" evidence="6">
    <location>
        <begin position="373"/>
        <end position="394"/>
    </location>
</feature>
<evidence type="ECO:0000256" key="3">
    <source>
        <dbReference type="ARBA" id="ARBA00022692"/>
    </source>
</evidence>
<dbReference type="EMBL" id="ML145100">
    <property type="protein sequence ID" value="TBU61158.1"/>
    <property type="molecule type" value="Genomic_DNA"/>
</dbReference>
<evidence type="ECO:0000313" key="8">
    <source>
        <dbReference type="EMBL" id="TBU61158.1"/>
    </source>
</evidence>
<feature type="transmembrane region" description="Helical" evidence="6">
    <location>
        <begin position="332"/>
        <end position="352"/>
    </location>
</feature>
<evidence type="ECO:0000256" key="6">
    <source>
        <dbReference type="SAM" id="Phobius"/>
    </source>
</evidence>
<dbReference type="InterPro" id="IPR011701">
    <property type="entry name" value="MFS"/>
</dbReference>